<evidence type="ECO:0000256" key="6">
    <source>
        <dbReference type="SAM" id="Phobius"/>
    </source>
</evidence>
<feature type="transmembrane region" description="Helical" evidence="6">
    <location>
        <begin position="12"/>
        <end position="35"/>
    </location>
</feature>
<evidence type="ECO:0000256" key="3">
    <source>
        <dbReference type="ARBA" id="ARBA00023224"/>
    </source>
</evidence>
<gene>
    <name evidence="10" type="ORF">dnm_027050</name>
</gene>
<dbReference type="PROSITE" id="PS50192">
    <property type="entry name" value="T_SNARE"/>
    <property type="match status" value="1"/>
</dbReference>
<dbReference type="InterPro" id="IPR003660">
    <property type="entry name" value="HAMP_dom"/>
</dbReference>
<dbReference type="SUPFAM" id="SSF58104">
    <property type="entry name" value="Methyl-accepting chemotaxis protein (MCP) signaling domain"/>
    <property type="match status" value="3"/>
</dbReference>
<reference evidence="10" key="1">
    <citation type="journal article" date="2021" name="Microb. Physiol.">
        <title>Proteogenomic Insights into the Physiology of Marine, Sulfate-Reducing, Filamentous Desulfonema limicola and Desulfonema magnum.</title>
        <authorList>
            <person name="Schnaars V."/>
            <person name="Wohlbrand L."/>
            <person name="Scheve S."/>
            <person name="Hinrichs C."/>
            <person name="Reinhardt R."/>
            <person name="Rabus R."/>
        </authorList>
    </citation>
    <scope>NUCLEOTIDE SEQUENCE</scope>
    <source>
        <strain evidence="10">4be13</strain>
    </source>
</reference>
<evidence type="ECO:0000256" key="1">
    <source>
        <dbReference type="ARBA" id="ARBA00004429"/>
    </source>
</evidence>
<sequence>MKYQTIVKRKMGTISLIVILASICVATSFSVYDYINESRRLKSYFDEMTVPISKRLASSLQRPLWFMDKKIIPKLIELEAMEKSLYAVVIRDAEKQTVLFARKRDKNWKIIECDGKISGDFIVKNEDIMYEGELLGVVDIYFTTRFIEELLKNLTIDILIKISVMSFCLVAILSVVLKFYLVKPVSEVIRGLKDIAEGEGDLTRRLEIKTKDEIGVLADCFNLFIEKLRIIISQIAQNTNKLSMSSEELALLSTQMAFSVKEMNAKAETVASASREVSANVDSMASTAEQSSVSVSNIASMTEEMSSAFTQVSGLARKTADNVKQVAESGEDMSLEINQFATSLEEMTASLNEIAKNTAQASRISQNANQRTREVHVKMSALVAASKQIGKIIRIIKDIADQTNMLALNATIEAAGAGDAGKGFGVVASEVKELARQSANATDEISDQIEHIQKRTDEAVKAMEDIGKIINEITAINEMIASSVEEQTVTANEISKSVSNNAVIVKNVAKNANESAILVGEIAKSTNETSEMAKNVAQNVDELARGTRNVAKSSSDAAGGVQDISRNIQDISMASKSTAEDTSKTDLSSKKLSQMAVELSEIVKKFKL</sequence>
<dbReference type="PROSITE" id="PS50885">
    <property type="entry name" value="HAMP"/>
    <property type="match status" value="1"/>
</dbReference>
<accession>A0A975GM96</accession>
<organism evidence="10 11">
    <name type="scientific">Desulfonema magnum</name>
    <dbReference type="NCBI Taxonomy" id="45655"/>
    <lineage>
        <taxon>Bacteria</taxon>
        <taxon>Pseudomonadati</taxon>
        <taxon>Thermodesulfobacteriota</taxon>
        <taxon>Desulfobacteria</taxon>
        <taxon>Desulfobacterales</taxon>
        <taxon>Desulfococcaceae</taxon>
        <taxon>Desulfonema</taxon>
    </lineage>
</organism>
<keyword evidence="6" id="KW-0812">Transmembrane</keyword>
<keyword evidence="6" id="KW-0472">Membrane</keyword>
<comment type="similarity">
    <text evidence="4">Belongs to the methyl-accepting chemotaxis (MCP) protein family.</text>
</comment>
<feature type="domain" description="Methyl-accepting transducer" evidence="7">
    <location>
        <begin position="308"/>
        <end position="544"/>
    </location>
</feature>
<protein>
    <submittedName>
        <fullName evidence="10">Methyl-accepting chemotaxis protein signailing-domain containing protein, HAMP domain-containing</fullName>
    </submittedName>
</protein>
<evidence type="ECO:0000313" key="11">
    <source>
        <dbReference type="Proteomes" id="UP000663722"/>
    </source>
</evidence>
<evidence type="ECO:0000259" key="9">
    <source>
        <dbReference type="PROSITE" id="PS50885"/>
    </source>
</evidence>
<dbReference type="GO" id="GO:0007165">
    <property type="term" value="P:signal transduction"/>
    <property type="evidence" value="ECO:0007669"/>
    <property type="project" value="UniProtKB-KW"/>
</dbReference>
<dbReference type="InterPro" id="IPR000727">
    <property type="entry name" value="T_SNARE_dom"/>
</dbReference>
<dbReference type="EMBL" id="CP061800">
    <property type="protein sequence ID" value="QTA86681.1"/>
    <property type="molecule type" value="Genomic_DNA"/>
</dbReference>
<dbReference type="KEGG" id="dmm:dnm_027050"/>
<dbReference type="PANTHER" id="PTHR32089:SF112">
    <property type="entry name" value="LYSOZYME-LIKE PROTEIN-RELATED"/>
    <property type="match status" value="1"/>
</dbReference>
<evidence type="ECO:0000256" key="5">
    <source>
        <dbReference type="PROSITE-ProRule" id="PRU00284"/>
    </source>
</evidence>
<dbReference type="CDD" id="cd06225">
    <property type="entry name" value="HAMP"/>
    <property type="match status" value="1"/>
</dbReference>
<dbReference type="SMART" id="SM00283">
    <property type="entry name" value="MA"/>
    <property type="match status" value="1"/>
</dbReference>
<dbReference type="PROSITE" id="PS50111">
    <property type="entry name" value="CHEMOTAXIS_TRANSDUC_2"/>
    <property type="match status" value="1"/>
</dbReference>
<keyword evidence="6" id="KW-1133">Transmembrane helix</keyword>
<dbReference type="Pfam" id="PF00015">
    <property type="entry name" value="MCPsignal"/>
    <property type="match status" value="1"/>
</dbReference>
<feature type="domain" description="T-SNARE coiled-coil homology" evidence="8">
    <location>
        <begin position="453"/>
        <end position="515"/>
    </location>
</feature>
<keyword evidence="3 5" id="KW-0807">Transducer</keyword>
<evidence type="ECO:0000256" key="4">
    <source>
        <dbReference type="ARBA" id="ARBA00029447"/>
    </source>
</evidence>
<keyword evidence="2" id="KW-0997">Cell inner membrane</keyword>
<name>A0A975GM96_9BACT</name>
<evidence type="ECO:0000259" key="8">
    <source>
        <dbReference type="PROSITE" id="PS50192"/>
    </source>
</evidence>
<proteinExistence type="inferred from homology"/>
<dbReference type="PANTHER" id="PTHR32089">
    <property type="entry name" value="METHYL-ACCEPTING CHEMOTAXIS PROTEIN MCPB"/>
    <property type="match status" value="1"/>
</dbReference>
<dbReference type="Pfam" id="PF00672">
    <property type="entry name" value="HAMP"/>
    <property type="match status" value="1"/>
</dbReference>
<dbReference type="AlphaFoldDB" id="A0A975GM96"/>
<evidence type="ECO:0000256" key="2">
    <source>
        <dbReference type="ARBA" id="ARBA00022519"/>
    </source>
</evidence>
<dbReference type="RefSeq" id="WP_207682217.1">
    <property type="nucleotide sequence ID" value="NZ_CP061800.1"/>
</dbReference>
<dbReference type="InterPro" id="IPR004089">
    <property type="entry name" value="MCPsignal_dom"/>
</dbReference>
<dbReference type="Gene3D" id="1.10.287.950">
    <property type="entry name" value="Methyl-accepting chemotaxis protein"/>
    <property type="match status" value="3"/>
</dbReference>
<evidence type="ECO:0000313" key="10">
    <source>
        <dbReference type="EMBL" id="QTA86681.1"/>
    </source>
</evidence>
<evidence type="ECO:0000259" key="7">
    <source>
        <dbReference type="PROSITE" id="PS50111"/>
    </source>
</evidence>
<comment type="subcellular location">
    <subcellularLocation>
        <location evidence="1">Cell inner membrane</location>
        <topology evidence="1">Multi-pass membrane protein</topology>
    </subcellularLocation>
</comment>
<keyword evidence="2" id="KW-1003">Cell membrane</keyword>
<keyword evidence="11" id="KW-1185">Reference proteome</keyword>
<dbReference type="Proteomes" id="UP000663722">
    <property type="component" value="Chromosome"/>
</dbReference>
<dbReference type="SMART" id="SM00304">
    <property type="entry name" value="HAMP"/>
    <property type="match status" value="1"/>
</dbReference>
<dbReference type="GO" id="GO:0005886">
    <property type="term" value="C:plasma membrane"/>
    <property type="evidence" value="ECO:0007669"/>
    <property type="project" value="UniProtKB-SubCell"/>
</dbReference>
<feature type="domain" description="HAMP" evidence="9">
    <location>
        <begin position="179"/>
        <end position="233"/>
    </location>
</feature>